<organism evidence="2 3">
    <name type="scientific">Rhodoferax ferrireducens</name>
    <dbReference type="NCBI Taxonomy" id="192843"/>
    <lineage>
        <taxon>Bacteria</taxon>
        <taxon>Pseudomonadati</taxon>
        <taxon>Pseudomonadota</taxon>
        <taxon>Betaproteobacteria</taxon>
        <taxon>Burkholderiales</taxon>
        <taxon>Comamonadaceae</taxon>
        <taxon>Rhodoferax</taxon>
    </lineage>
</organism>
<keyword evidence="1" id="KW-0732">Signal</keyword>
<evidence type="ECO:0008006" key="4">
    <source>
        <dbReference type="Google" id="ProtNLM"/>
    </source>
</evidence>
<gene>
    <name evidence="2" type="ORF">BWK72_17155</name>
</gene>
<feature type="chain" id="PRO_5012145349" description="Nucleotide-binding protein" evidence="1">
    <location>
        <begin position="28"/>
        <end position="234"/>
    </location>
</feature>
<reference evidence="2 3" key="1">
    <citation type="submission" date="2017-01" db="EMBL/GenBank/DDBJ databases">
        <title>Novel large sulfur bacteria in the metagenomes of groundwater-fed chemosynthetic microbial mats in the Lake Huron basin.</title>
        <authorList>
            <person name="Sharrar A.M."/>
            <person name="Flood B.E."/>
            <person name="Bailey J.V."/>
            <person name="Jones D.S."/>
            <person name="Biddanda B."/>
            <person name="Ruberg S.A."/>
            <person name="Marcus D.N."/>
            <person name="Dick G.J."/>
        </authorList>
    </citation>
    <scope>NUCLEOTIDE SEQUENCE [LARGE SCALE GENOMIC DNA]</scope>
    <source>
        <strain evidence="2">A7</strain>
    </source>
</reference>
<accession>A0A1W9KQJ0</accession>
<name>A0A1W9KQJ0_9BURK</name>
<feature type="signal peptide" evidence="1">
    <location>
        <begin position="1"/>
        <end position="27"/>
    </location>
</feature>
<evidence type="ECO:0000313" key="3">
    <source>
        <dbReference type="Proteomes" id="UP000192505"/>
    </source>
</evidence>
<evidence type="ECO:0000256" key="1">
    <source>
        <dbReference type="SAM" id="SignalP"/>
    </source>
</evidence>
<sequence length="234" mass="24527">MTLTHALTRLLTLALLTLTPWLNPALAAQPSAGQIVSGQVLETRDAEPYTYLRLKTDQGEQWAVVDKAAVKKGASASVEVVMVVDNFESKALHKTFSSIIFGNLTGAAPGATNPHAGLANIAGMGPLKLAKATGANAYTVAEIIGRASQLNNQPVRLSGKVVKVNLDIMGKNWLHLQDGSGNAAHATHDLLVTTTGLAKLGEVVTAAGTVHTNVDLGMGYTYKVLIDNATLTRP</sequence>
<dbReference type="AlphaFoldDB" id="A0A1W9KQJ0"/>
<comment type="caution">
    <text evidence="2">The sequence shown here is derived from an EMBL/GenBank/DDBJ whole genome shotgun (WGS) entry which is preliminary data.</text>
</comment>
<dbReference type="Proteomes" id="UP000192505">
    <property type="component" value="Unassembled WGS sequence"/>
</dbReference>
<evidence type="ECO:0000313" key="2">
    <source>
        <dbReference type="EMBL" id="OQW86463.1"/>
    </source>
</evidence>
<dbReference type="EMBL" id="MTEI01000016">
    <property type="protein sequence ID" value="OQW86463.1"/>
    <property type="molecule type" value="Genomic_DNA"/>
</dbReference>
<proteinExistence type="predicted"/>
<protein>
    <recommendedName>
        <fullName evidence="4">Nucleotide-binding protein</fullName>
    </recommendedName>
</protein>